<reference evidence="1 2" key="1">
    <citation type="submission" date="2023-07" db="EMBL/GenBank/DDBJ databases">
        <title>Genomic Encyclopedia of Type Strains, Phase IV (KMG-IV): sequencing the most valuable type-strain genomes for metagenomic binning, comparative biology and taxonomic classification.</title>
        <authorList>
            <person name="Goeker M."/>
        </authorList>
    </citation>
    <scope>NUCLEOTIDE SEQUENCE [LARGE SCALE GENOMIC DNA]</scope>
    <source>
        <strain evidence="1 2">DSM 9768</strain>
    </source>
</reference>
<dbReference type="Pfam" id="PF14076">
    <property type="entry name" value="DUF4258"/>
    <property type="match status" value="1"/>
</dbReference>
<dbReference type="RefSeq" id="WP_307326405.1">
    <property type="nucleotide sequence ID" value="NZ_JAUSUG010000011.1"/>
</dbReference>
<accession>A0ABT9ZZF2</accession>
<comment type="caution">
    <text evidence="1">The sequence shown here is derived from an EMBL/GenBank/DDBJ whole genome shotgun (WGS) entry which is preliminary data.</text>
</comment>
<name>A0ABT9ZZF2_9BACI</name>
<organism evidence="1 2">
    <name type="scientific">Evansella vedderi</name>
    <dbReference type="NCBI Taxonomy" id="38282"/>
    <lineage>
        <taxon>Bacteria</taxon>
        <taxon>Bacillati</taxon>
        <taxon>Bacillota</taxon>
        <taxon>Bacilli</taxon>
        <taxon>Bacillales</taxon>
        <taxon>Bacillaceae</taxon>
        <taxon>Evansella</taxon>
    </lineage>
</organism>
<evidence type="ECO:0008006" key="3">
    <source>
        <dbReference type="Google" id="ProtNLM"/>
    </source>
</evidence>
<evidence type="ECO:0000313" key="2">
    <source>
        <dbReference type="Proteomes" id="UP001230005"/>
    </source>
</evidence>
<dbReference type="Proteomes" id="UP001230005">
    <property type="component" value="Unassembled WGS sequence"/>
</dbReference>
<keyword evidence="2" id="KW-1185">Reference proteome</keyword>
<gene>
    <name evidence="1" type="ORF">J2S74_002857</name>
</gene>
<proteinExistence type="predicted"/>
<dbReference type="EMBL" id="JAUSUG010000011">
    <property type="protein sequence ID" value="MDQ0255475.1"/>
    <property type="molecule type" value="Genomic_DNA"/>
</dbReference>
<protein>
    <recommendedName>
        <fullName evidence="3">DUF4258 domain-containing protein</fullName>
    </recommendedName>
</protein>
<sequence>MKDYWSDELQDMRSKVQSGEIKLGEHVDVRMAKRGIDILDVATAILTGSIVEGFDIGQYPKYRNPDPFRTICGQDLKGSYITVGVAIKSDGSYYVTTVYVGITERLKDIVGF</sequence>
<evidence type="ECO:0000313" key="1">
    <source>
        <dbReference type="EMBL" id="MDQ0255475.1"/>
    </source>
</evidence>
<dbReference type="InterPro" id="IPR025354">
    <property type="entry name" value="DUF4258"/>
</dbReference>